<protein>
    <submittedName>
        <fullName evidence="2">Uncharacterized protein</fullName>
    </submittedName>
</protein>
<sequence length="216" mass="23116">MGAASQRLPDRVLVRQGTVARVEHCSSPRGALHLAPSARHRLACLTHGPIDGPDSSSPLIPTSTWTSSIKSRTGSQLGPDAAKLGLTAAQHRYRRCGVASAPGRHGHRRGDPRDAQPGQSAAQQCFHKHSRHMWSYVGGADAEACCRRHAAAPPSTLPLPLPWVGDLVFHRDLQQHDPATQSIHIRDSGRGSPSRPDVMLCPRVLGVRRPLGAAGV</sequence>
<gene>
    <name evidence="2" type="ORF">PSFLO_01163</name>
</gene>
<evidence type="ECO:0000313" key="2">
    <source>
        <dbReference type="EMBL" id="SPO35692.1"/>
    </source>
</evidence>
<accession>A0A5C3EUH4</accession>
<feature type="region of interest" description="Disordered" evidence="1">
    <location>
        <begin position="99"/>
        <end position="120"/>
    </location>
</feature>
<keyword evidence="3" id="KW-1185">Reference proteome</keyword>
<reference evidence="2 3" key="1">
    <citation type="submission" date="2018-03" db="EMBL/GenBank/DDBJ databases">
        <authorList>
            <person name="Guldener U."/>
        </authorList>
    </citation>
    <scope>NUCLEOTIDE SEQUENCE [LARGE SCALE GENOMIC DNA]</scope>
    <source>
        <strain evidence="2 3">DAOM196992</strain>
    </source>
</reference>
<organism evidence="2 3">
    <name type="scientific">Pseudozyma flocculosa</name>
    <dbReference type="NCBI Taxonomy" id="84751"/>
    <lineage>
        <taxon>Eukaryota</taxon>
        <taxon>Fungi</taxon>
        <taxon>Dikarya</taxon>
        <taxon>Basidiomycota</taxon>
        <taxon>Ustilaginomycotina</taxon>
        <taxon>Ustilaginomycetes</taxon>
        <taxon>Ustilaginales</taxon>
        <taxon>Ustilaginaceae</taxon>
        <taxon>Pseudozyma</taxon>
    </lineage>
</organism>
<dbReference type="Proteomes" id="UP000323386">
    <property type="component" value="Unassembled WGS sequence"/>
</dbReference>
<feature type="region of interest" description="Disordered" evidence="1">
    <location>
        <begin position="178"/>
        <end position="197"/>
    </location>
</feature>
<name>A0A5C3EUH4_9BASI</name>
<dbReference type="EMBL" id="OOIP01000002">
    <property type="protein sequence ID" value="SPO35692.1"/>
    <property type="molecule type" value="Genomic_DNA"/>
</dbReference>
<proteinExistence type="predicted"/>
<evidence type="ECO:0000313" key="3">
    <source>
        <dbReference type="Proteomes" id="UP000323386"/>
    </source>
</evidence>
<dbReference type="AlphaFoldDB" id="A0A5C3EUH4"/>
<evidence type="ECO:0000256" key="1">
    <source>
        <dbReference type="SAM" id="MobiDB-lite"/>
    </source>
</evidence>